<evidence type="ECO:0008006" key="3">
    <source>
        <dbReference type="Google" id="ProtNLM"/>
    </source>
</evidence>
<reference evidence="1 2" key="1">
    <citation type="submission" date="2024-02" db="EMBL/GenBank/DDBJ databases">
        <authorList>
            <person name="Vignale AGUSTIN F."/>
            <person name="Sosa J E."/>
            <person name="Modenutti C."/>
        </authorList>
    </citation>
    <scope>NUCLEOTIDE SEQUENCE [LARGE SCALE GENOMIC DNA]</scope>
</reference>
<sequence length="176" mass="19433">SLSLSRNSFASSQLANSQKTLEETQNQRVVLALYEALSSRDVDTIHKLLASDLEWWFHGPPSHQFMMRLLTGTATADDSFEFLNQSIANVGSTVLVEGYDQDRSIYWVHAWTVSDGIITQVREYFNTSLTVTLLGNTDQSSSSDFPAITSLHCPSVWESSVSNLVGKSMPGLVLAL</sequence>
<accession>A0ABC8UAM6</accession>
<dbReference type="InterPro" id="IPR032710">
    <property type="entry name" value="NTF2-like_dom_sf"/>
</dbReference>
<dbReference type="EMBL" id="CAUOFW020007319">
    <property type="protein sequence ID" value="CAK9178808.1"/>
    <property type="molecule type" value="Genomic_DNA"/>
</dbReference>
<dbReference type="AlphaFoldDB" id="A0ABC8UAM6"/>
<dbReference type="Pfam" id="PF07107">
    <property type="entry name" value="WI12"/>
    <property type="match status" value="1"/>
</dbReference>
<keyword evidence="2" id="KW-1185">Reference proteome</keyword>
<dbReference type="PANTHER" id="PTHR33703">
    <property type="entry name" value="OS07G0691300 PROTEIN"/>
    <property type="match status" value="1"/>
</dbReference>
<protein>
    <recommendedName>
        <fullName evidence="3">Wound-induced protein 1</fullName>
    </recommendedName>
</protein>
<dbReference type="SUPFAM" id="SSF54427">
    <property type="entry name" value="NTF2-like"/>
    <property type="match status" value="1"/>
</dbReference>
<feature type="non-terminal residue" evidence="1">
    <location>
        <position position="1"/>
    </location>
</feature>
<dbReference type="InterPro" id="IPR009798">
    <property type="entry name" value="Wun1-like"/>
</dbReference>
<dbReference type="PANTHER" id="PTHR33703:SF1">
    <property type="entry name" value="WOUND-INDUCED PROTEIN 1"/>
    <property type="match status" value="1"/>
</dbReference>
<dbReference type="Gene3D" id="3.10.450.50">
    <property type="match status" value="1"/>
</dbReference>
<dbReference type="Proteomes" id="UP001642360">
    <property type="component" value="Unassembled WGS sequence"/>
</dbReference>
<name>A0ABC8UAM6_9AQUA</name>
<organism evidence="1 2">
    <name type="scientific">Ilex paraguariensis</name>
    <name type="common">yerba mate</name>
    <dbReference type="NCBI Taxonomy" id="185542"/>
    <lineage>
        <taxon>Eukaryota</taxon>
        <taxon>Viridiplantae</taxon>
        <taxon>Streptophyta</taxon>
        <taxon>Embryophyta</taxon>
        <taxon>Tracheophyta</taxon>
        <taxon>Spermatophyta</taxon>
        <taxon>Magnoliopsida</taxon>
        <taxon>eudicotyledons</taxon>
        <taxon>Gunneridae</taxon>
        <taxon>Pentapetalae</taxon>
        <taxon>asterids</taxon>
        <taxon>campanulids</taxon>
        <taxon>Aquifoliales</taxon>
        <taxon>Aquifoliaceae</taxon>
        <taxon>Ilex</taxon>
    </lineage>
</organism>
<gene>
    <name evidence="1" type="ORF">ILEXP_LOCUS48734</name>
</gene>
<proteinExistence type="predicted"/>
<evidence type="ECO:0000313" key="1">
    <source>
        <dbReference type="EMBL" id="CAK9178808.1"/>
    </source>
</evidence>
<evidence type="ECO:0000313" key="2">
    <source>
        <dbReference type="Proteomes" id="UP001642360"/>
    </source>
</evidence>
<comment type="caution">
    <text evidence="1">The sequence shown here is derived from an EMBL/GenBank/DDBJ whole genome shotgun (WGS) entry which is preliminary data.</text>
</comment>